<dbReference type="EMBL" id="JAHUTJ010000630">
    <property type="protein sequence ID" value="MED6263982.1"/>
    <property type="molecule type" value="Genomic_DNA"/>
</dbReference>
<comment type="caution">
    <text evidence="2">The sequence shown here is derived from an EMBL/GenBank/DDBJ whole genome shotgun (WGS) entry which is preliminary data.</text>
</comment>
<reference evidence="2 3" key="1">
    <citation type="submission" date="2021-06" db="EMBL/GenBank/DDBJ databases">
        <authorList>
            <person name="Palmer J.M."/>
        </authorList>
    </citation>
    <scope>NUCLEOTIDE SEQUENCE [LARGE SCALE GENOMIC DNA]</scope>
    <source>
        <strain evidence="2 3">CL_MEX2019</strain>
        <tissue evidence="2">Muscle</tissue>
    </source>
</reference>
<organism evidence="2 3">
    <name type="scientific">Characodon lateralis</name>
    <dbReference type="NCBI Taxonomy" id="208331"/>
    <lineage>
        <taxon>Eukaryota</taxon>
        <taxon>Metazoa</taxon>
        <taxon>Chordata</taxon>
        <taxon>Craniata</taxon>
        <taxon>Vertebrata</taxon>
        <taxon>Euteleostomi</taxon>
        <taxon>Actinopterygii</taxon>
        <taxon>Neopterygii</taxon>
        <taxon>Teleostei</taxon>
        <taxon>Neoteleostei</taxon>
        <taxon>Acanthomorphata</taxon>
        <taxon>Ovalentaria</taxon>
        <taxon>Atherinomorphae</taxon>
        <taxon>Cyprinodontiformes</taxon>
        <taxon>Goodeidae</taxon>
        <taxon>Characodon</taxon>
    </lineage>
</organism>
<evidence type="ECO:0000313" key="3">
    <source>
        <dbReference type="Proteomes" id="UP001352852"/>
    </source>
</evidence>
<name>A0ABU7CLZ2_9TELE</name>
<gene>
    <name evidence="2" type="ORF">CHARACLAT_010074</name>
</gene>
<dbReference type="Proteomes" id="UP001352852">
    <property type="component" value="Unassembled WGS sequence"/>
</dbReference>
<sequence length="123" mass="13633">MHCKFFAIQGIIHQCLCIIRVNLRLEDISPCGYVCGVLHMFVLFSLSLPLPPLLFPLLFVLDEKASPGAPEDDGKLSARPRLQRGGSSASLHNSLMRNSIFQLMIHTLDPLSEEFADSGELLL</sequence>
<accession>A0ABU7CLZ2</accession>
<proteinExistence type="predicted"/>
<keyword evidence="3" id="KW-1185">Reference proteome</keyword>
<feature type="region of interest" description="Disordered" evidence="1">
    <location>
        <begin position="66"/>
        <end position="90"/>
    </location>
</feature>
<evidence type="ECO:0000256" key="1">
    <source>
        <dbReference type="SAM" id="MobiDB-lite"/>
    </source>
</evidence>
<evidence type="ECO:0000313" key="2">
    <source>
        <dbReference type="EMBL" id="MED6263982.1"/>
    </source>
</evidence>
<protein>
    <submittedName>
        <fullName evidence="2">Uncharacterized protein</fullName>
    </submittedName>
</protein>